<dbReference type="GO" id="GO:0016491">
    <property type="term" value="F:oxidoreductase activity"/>
    <property type="evidence" value="ECO:0007669"/>
    <property type="project" value="InterPro"/>
</dbReference>
<evidence type="ECO:0000313" key="3">
    <source>
        <dbReference type="Proteomes" id="UP000320048"/>
    </source>
</evidence>
<dbReference type="Pfam" id="PF00578">
    <property type="entry name" value="AhpC-TSA"/>
    <property type="match status" value="1"/>
</dbReference>
<dbReference type="PROSITE" id="PS51352">
    <property type="entry name" value="THIOREDOXIN_2"/>
    <property type="match status" value="1"/>
</dbReference>
<evidence type="ECO:0000313" key="2">
    <source>
        <dbReference type="EMBL" id="TMI80295.1"/>
    </source>
</evidence>
<reference evidence="2 3" key="1">
    <citation type="journal article" date="2019" name="Nat. Microbiol.">
        <title>Mediterranean grassland soil C-N compound turnover is dependent on rainfall and depth, and is mediated by genomically divergent microorganisms.</title>
        <authorList>
            <person name="Diamond S."/>
            <person name="Andeer P.F."/>
            <person name="Li Z."/>
            <person name="Crits-Christoph A."/>
            <person name="Burstein D."/>
            <person name="Anantharaman K."/>
            <person name="Lane K.R."/>
            <person name="Thomas B.C."/>
            <person name="Pan C."/>
            <person name="Northen T.R."/>
            <person name="Banfield J.F."/>
        </authorList>
    </citation>
    <scope>NUCLEOTIDE SEQUENCE [LARGE SCALE GENOMIC DNA]</scope>
    <source>
        <strain evidence="2">NP_7</strain>
    </source>
</reference>
<dbReference type="PANTHER" id="PTHR42852:SF13">
    <property type="entry name" value="PROTEIN DIPZ"/>
    <property type="match status" value="1"/>
</dbReference>
<dbReference type="Gene3D" id="3.40.30.10">
    <property type="entry name" value="Glutaredoxin"/>
    <property type="match status" value="1"/>
</dbReference>
<dbReference type="SUPFAM" id="SSF52833">
    <property type="entry name" value="Thioredoxin-like"/>
    <property type="match status" value="1"/>
</dbReference>
<feature type="domain" description="Thioredoxin" evidence="1">
    <location>
        <begin position="31"/>
        <end position="170"/>
    </location>
</feature>
<dbReference type="EMBL" id="VBAO01000229">
    <property type="protein sequence ID" value="TMI80295.1"/>
    <property type="molecule type" value="Genomic_DNA"/>
</dbReference>
<evidence type="ECO:0000259" key="1">
    <source>
        <dbReference type="PROSITE" id="PS51352"/>
    </source>
</evidence>
<proteinExistence type="predicted"/>
<dbReference type="InterPro" id="IPR013766">
    <property type="entry name" value="Thioredoxin_domain"/>
</dbReference>
<dbReference type="InterPro" id="IPR050553">
    <property type="entry name" value="Thioredoxin_ResA/DsbE_sf"/>
</dbReference>
<gene>
    <name evidence="2" type="ORF">E6H04_08890</name>
</gene>
<dbReference type="GO" id="GO:0016209">
    <property type="term" value="F:antioxidant activity"/>
    <property type="evidence" value="ECO:0007669"/>
    <property type="project" value="InterPro"/>
</dbReference>
<dbReference type="InterPro" id="IPR000866">
    <property type="entry name" value="AhpC/TSA"/>
</dbReference>
<dbReference type="InterPro" id="IPR036249">
    <property type="entry name" value="Thioredoxin-like_sf"/>
</dbReference>
<name>A0A537J9V8_9BACT</name>
<comment type="caution">
    <text evidence="2">The sequence shown here is derived from an EMBL/GenBank/DDBJ whole genome shotgun (WGS) entry which is preliminary data.</text>
</comment>
<organism evidence="2 3">
    <name type="scientific">Candidatus Segetimicrobium genomatis</name>
    <dbReference type="NCBI Taxonomy" id="2569760"/>
    <lineage>
        <taxon>Bacteria</taxon>
        <taxon>Bacillati</taxon>
        <taxon>Candidatus Sysuimicrobiota</taxon>
        <taxon>Candidatus Sysuimicrobiia</taxon>
        <taxon>Candidatus Sysuimicrobiales</taxon>
        <taxon>Candidatus Segetimicrobiaceae</taxon>
        <taxon>Candidatus Segetimicrobium</taxon>
    </lineage>
</organism>
<protein>
    <submittedName>
        <fullName evidence="2">TlpA family protein disulfide reductase</fullName>
    </submittedName>
</protein>
<dbReference type="PANTHER" id="PTHR42852">
    <property type="entry name" value="THIOL:DISULFIDE INTERCHANGE PROTEIN DSBE"/>
    <property type="match status" value="1"/>
</dbReference>
<accession>A0A537J9V8</accession>
<sequence>MLLPVLIVLGLLAVALGRHQQTLAVGAALARGETPPVPAVSLPAFDGPPVSLAGLQGHPVVVNFWASWCIPCRDEAPLLEEVWRAYRSQGLIVLGVDTQDLEAPGRAFITRYHLMYANVRDPDGSVGRLFGTTGVPETFFVSSDGRILGKFPGVEVGRAAWHDAVSGLVSGRAHVPSA</sequence>
<dbReference type="CDD" id="cd02966">
    <property type="entry name" value="TlpA_like_family"/>
    <property type="match status" value="1"/>
</dbReference>
<dbReference type="AlphaFoldDB" id="A0A537J9V8"/>
<dbReference type="Proteomes" id="UP000320048">
    <property type="component" value="Unassembled WGS sequence"/>
</dbReference>